<dbReference type="EMBL" id="BGZK01000848">
    <property type="protein sequence ID" value="GBP62721.1"/>
    <property type="molecule type" value="Genomic_DNA"/>
</dbReference>
<name>A0A4C1XFL2_EUMVA</name>
<protein>
    <submittedName>
        <fullName evidence="2">Uncharacterized protein</fullName>
    </submittedName>
</protein>
<evidence type="ECO:0000313" key="2">
    <source>
        <dbReference type="EMBL" id="GBP62721.1"/>
    </source>
</evidence>
<proteinExistence type="predicted"/>
<reference evidence="2 3" key="1">
    <citation type="journal article" date="2019" name="Commun. Biol.">
        <title>The bagworm genome reveals a unique fibroin gene that provides high tensile strength.</title>
        <authorList>
            <person name="Kono N."/>
            <person name="Nakamura H."/>
            <person name="Ohtoshi R."/>
            <person name="Tomita M."/>
            <person name="Numata K."/>
            <person name="Arakawa K."/>
        </authorList>
    </citation>
    <scope>NUCLEOTIDE SEQUENCE [LARGE SCALE GENOMIC DNA]</scope>
</reference>
<accession>A0A4C1XFL2</accession>
<organism evidence="2 3">
    <name type="scientific">Eumeta variegata</name>
    <name type="common">Bagworm moth</name>
    <name type="synonym">Eumeta japonica</name>
    <dbReference type="NCBI Taxonomy" id="151549"/>
    <lineage>
        <taxon>Eukaryota</taxon>
        <taxon>Metazoa</taxon>
        <taxon>Ecdysozoa</taxon>
        <taxon>Arthropoda</taxon>
        <taxon>Hexapoda</taxon>
        <taxon>Insecta</taxon>
        <taxon>Pterygota</taxon>
        <taxon>Neoptera</taxon>
        <taxon>Endopterygota</taxon>
        <taxon>Lepidoptera</taxon>
        <taxon>Glossata</taxon>
        <taxon>Ditrysia</taxon>
        <taxon>Tineoidea</taxon>
        <taxon>Psychidae</taxon>
        <taxon>Oiketicinae</taxon>
        <taxon>Eumeta</taxon>
    </lineage>
</organism>
<feature type="region of interest" description="Disordered" evidence="1">
    <location>
        <begin position="170"/>
        <end position="189"/>
    </location>
</feature>
<keyword evidence="3" id="KW-1185">Reference proteome</keyword>
<comment type="caution">
    <text evidence="2">The sequence shown here is derived from an EMBL/GenBank/DDBJ whole genome shotgun (WGS) entry which is preliminary data.</text>
</comment>
<dbReference type="Proteomes" id="UP000299102">
    <property type="component" value="Unassembled WGS sequence"/>
</dbReference>
<evidence type="ECO:0000256" key="1">
    <source>
        <dbReference type="SAM" id="MobiDB-lite"/>
    </source>
</evidence>
<dbReference type="AlphaFoldDB" id="A0A4C1XFL2"/>
<evidence type="ECO:0000313" key="3">
    <source>
        <dbReference type="Proteomes" id="UP000299102"/>
    </source>
</evidence>
<gene>
    <name evidence="2" type="ORF">EVAR_56239_1</name>
</gene>
<sequence>MQSFIDVTEDKPNSRTLLLISVYNSFLSVIKGIDFGLENTRLHPDLRPNNLDEIKTIARGISTVDPGCCGRFLASPGRRIHQYETKSGRLYLSSGVDLHVAQQFRRGPVRRSTNGTDPRHSNFRLHFRSGLAVGRFRFVPFCTQNEMTLTTNLLLVYTMILPPIVPDTETHGSAHHVSSGTPESGGAEC</sequence>